<accession>A0A0D8Y575</accession>
<dbReference type="InterPro" id="IPR024051">
    <property type="entry name" value="AICAR_Tfase_dup_dom_sf"/>
</dbReference>
<dbReference type="Proteomes" id="UP000053766">
    <property type="component" value="Unassembled WGS sequence"/>
</dbReference>
<gene>
    <name evidence="1" type="ORF">DICVIV_04178</name>
</gene>
<dbReference type="InterPro" id="IPR002695">
    <property type="entry name" value="PurH-like"/>
</dbReference>
<dbReference type="SMART" id="SM00798">
    <property type="entry name" value="AICARFT_IMPCHas"/>
    <property type="match status" value="1"/>
</dbReference>
<dbReference type="AlphaFoldDB" id="A0A0D8Y575"/>
<dbReference type="PANTHER" id="PTHR11692:SF0">
    <property type="entry name" value="BIFUNCTIONAL PURINE BIOSYNTHESIS PROTEIN ATIC"/>
    <property type="match status" value="1"/>
</dbReference>
<evidence type="ECO:0000313" key="2">
    <source>
        <dbReference type="Proteomes" id="UP000053766"/>
    </source>
</evidence>
<evidence type="ECO:0000313" key="1">
    <source>
        <dbReference type="EMBL" id="KJH49696.1"/>
    </source>
</evidence>
<sequence length="366" mass="41547">MIHISDDQWSRTRNIQGTPQVVPYNIWHGINSSLGCVEQRYNCWIEVRNIQGTPQVVPYNIWHGINSSLGCVEQRYNCWIEVMPSHTAFEFCILLVITRSQELFFYLRTGLVVKFQETSQTDGADRMSSFGDFVALSEKCDELTAKIINREVSDGIVAPDYEPAALTLLAKKKSGNYCVLKVNPDYIPTETEERTIFGLRLRQKRNNANINSSTFSNVVGKHNNVFPKRHNCNSGKKRNMQQHSKKKLSSGAMSLIIFILPPRYTQLEHSEIFFPLSLNKQSTNDLIVATIALKYAQSNSVCFAHRGQVLCHIANLIDLKPFYLHRCIEMCVAAGLLKKILVYDTSVKLPLASVSDENRIKPIGFL</sequence>
<organism evidence="1 2">
    <name type="scientific">Dictyocaulus viviparus</name>
    <name type="common">Bovine lungworm</name>
    <dbReference type="NCBI Taxonomy" id="29172"/>
    <lineage>
        <taxon>Eukaryota</taxon>
        <taxon>Metazoa</taxon>
        <taxon>Ecdysozoa</taxon>
        <taxon>Nematoda</taxon>
        <taxon>Chromadorea</taxon>
        <taxon>Rhabditida</taxon>
        <taxon>Rhabditina</taxon>
        <taxon>Rhabditomorpha</taxon>
        <taxon>Strongyloidea</taxon>
        <taxon>Metastrongylidae</taxon>
        <taxon>Dictyocaulus</taxon>
    </lineage>
</organism>
<dbReference type="GO" id="GO:0005829">
    <property type="term" value="C:cytosol"/>
    <property type="evidence" value="ECO:0007669"/>
    <property type="project" value="TreeGrafter"/>
</dbReference>
<dbReference type="PANTHER" id="PTHR11692">
    <property type="entry name" value="BIFUNCTIONAL PURINE BIOSYNTHESIS PROTEIN PURH"/>
    <property type="match status" value="1"/>
</dbReference>
<name>A0A0D8Y575_DICVI</name>
<protein>
    <submittedName>
        <fullName evidence="1">AICARFT/IMPCHase bienzyme</fullName>
    </submittedName>
</protein>
<dbReference type="OrthoDB" id="5855557at2759"/>
<dbReference type="GO" id="GO:0006189">
    <property type="term" value="P:'de novo' IMP biosynthetic process"/>
    <property type="evidence" value="ECO:0007669"/>
    <property type="project" value="TreeGrafter"/>
</dbReference>
<dbReference type="GO" id="GO:0004643">
    <property type="term" value="F:phosphoribosylaminoimidazolecarboxamide formyltransferase activity"/>
    <property type="evidence" value="ECO:0007669"/>
    <property type="project" value="InterPro"/>
</dbReference>
<reference evidence="2" key="2">
    <citation type="journal article" date="2016" name="Sci. Rep.">
        <title>Dictyocaulus viviparus genome, variome and transcriptome elucidate lungworm biology and support future intervention.</title>
        <authorList>
            <person name="McNulty S.N."/>
            <person name="Strube C."/>
            <person name="Rosa B.A."/>
            <person name="Martin J.C."/>
            <person name="Tyagi R."/>
            <person name="Choi Y.J."/>
            <person name="Wang Q."/>
            <person name="Hallsworth Pepin K."/>
            <person name="Zhang X."/>
            <person name="Ozersky P."/>
            <person name="Wilson R.K."/>
            <person name="Sternberg P.W."/>
            <person name="Gasser R.B."/>
            <person name="Mitreva M."/>
        </authorList>
    </citation>
    <scope>NUCLEOTIDE SEQUENCE [LARGE SCALE GENOMIC DNA]</scope>
    <source>
        <strain evidence="2">HannoverDv2000</strain>
    </source>
</reference>
<dbReference type="InterPro" id="IPR016193">
    <property type="entry name" value="Cytidine_deaminase-like"/>
</dbReference>
<dbReference type="GO" id="GO:0003937">
    <property type="term" value="F:IMP cyclohydrolase activity"/>
    <property type="evidence" value="ECO:0007669"/>
    <property type="project" value="InterPro"/>
</dbReference>
<dbReference type="SUPFAM" id="SSF53927">
    <property type="entry name" value="Cytidine deaminase-like"/>
    <property type="match status" value="2"/>
</dbReference>
<dbReference type="STRING" id="29172.A0A0D8Y575"/>
<dbReference type="Pfam" id="PF01808">
    <property type="entry name" value="AICARFT_IMPCHas"/>
    <property type="match status" value="1"/>
</dbReference>
<proteinExistence type="predicted"/>
<reference evidence="1 2" key="1">
    <citation type="submission" date="2013-11" db="EMBL/GenBank/DDBJ databases">
        <title>Draft genome of the bovine lungworm Dictyocaulus viviparus.</title>
        <authorList>
            <person name="Mitreva M."/>
        </authorList>
    </citation>
    <scope>NUCLEOTIDE SEQUENCE [LARGE SCALE GENOMIC DNA]</scope>
    <source>
        <strain evidence="1 2">HannoverDv2000</strain>
    </source>
</reference>
<dbReference type="EMBL" id="KN716226">
    <property type="protein sequence ID" value="KJH49696.1"/>
    <property type="molecule type" value="Genomic_DNA"/>
</dbReference>
<dbReference type="Gene3D" id="3.40.140.20">
    <property type="match status" value="2"/>
</dbReference>
<keyword evidence="2" id="KW-1185">Reference proteome</keyword>